<dbReference type="InterPro" id="IPR039420">
    <property type="entry name" value="WalR-like"/>
</dbReference>
<dbReference type="CDD" id="cd00383">
    <property type="entry name" value="trans_reg_C"/>
    <property type="match status" value="1"/>
</dbReference>
<dbReference type="GO" id="GO:0000156">
    <property type="term" value="F:phosphorelay response regulator activity"/>
    <property type="evidence" value="ECO:0007669"/>
    <property type="project" value="TreeGrafter"/>
</dbReference>
<dbReference type="OrthoDB" id="9802426at2"/>
<evidence type="ECO:0000256" key="1">
    <source>
        <dbReference type="ARBA" id="ARBA00023125"/>
    </source>
</evidence>
<dbReference type="PROSITE" id="PS51755">
    <property type="entry name" value="OMPR_PHOB"/>
    <property type="match status" value="1"/>
</dbReference>
<evidence type="ECO:0000313" key="6">
    <source>
        <dbReference type="EMBL" id="SFD98586.1"/>
    </source>
</evidence>
<sequence length="218" mass="24884">MRILLIEDEAALARPLREHLEADHHIVEWFTTLDEAHSAIRALEYDVVLLDLHLPDGDGLTFLSKIRDQHIRTPVIILTARDKISDRIDGLNRGADDYVIKPFDLDEVKARIHTVCRRSADQLTQTTVIRDLSICFSDHSVTRQGQPVRLTAREWSVLEVLLRRKSRIVPKESLEAAVYAYGEEVESNALEAHISRLRTKLGKDLIVTHRGVGYMLQP</sequence>
<reference evidence="7" key="1">
    <citation type="submission" date="2016-10" db="EMBL/GenBank/DDBJ databases">
        <authorList>
            <person name="Varghese N."/>
            <person name="Submissions S."/>
        </authorList>
    </citation>
    <scope>NUCLEOTIDE SEQUENCE [LARGE SCALE GENOMIC DNA]</scope>
    <source>
        <strain evidence="7">DSM 11443</strain>
    </source>
</reference>
<dbReference type="InterPro" id="IPR001789">
    <property type="entry name" value="Sig_transdc_resp-reg_receiver"/>
</dbReference>
<dbReference type="InterPro" id="IPR011006">
    <property type="entry name" value="CheY-like_superfamily"/>
</dbReference>
<dbReference type="SMART" id="SM00448">
    <property type="entry name" value="REC"/>
    <property type="match status" value="1"/>
</dbReference>
<feature type="domain" description="Response regulatory" evidence="4">
    <location>
        <begin position="2"/>
        <end position="116"/>
    </location>
</feature>
<dbReference type="Pfam" id="PF00486">
    <property type="entry name" value="Trans_reg_C"/>
    <property type="match status" value="1"/>
</dbReference>
<feature type="domain" description="OmpR/PhoB-type" evidence="5">
    <location>
        <begin position="124"/>
        <end position="218"/>
    </location>
</feature>
<dbReference type="Pfam" id="PF00072">
    <property type="entry name" value="Response_reg"/>
    <property type="match status" value="1"/>
</dbReference>
<dbReference type="STRING" id="74348.SAMN04488523_104141"/>
<feature type="DNA-binding region" description="OmpR/PhoB-type" evidence="3">
    <location>
        <begin position="124"/>
        <end position="218"/>
    </location>
</feature>
<protein>
    <submittedName>
        <fullName evidence="6">Two-component system, OmpR family, response regulator</fullName>
    </submittedName>
</protein>
<dbReference type="AlphaFoldDB" id="A0A1I1WTY5"/>
<evidence type="ECO:0000259" key="5">
    <source>
        <dbReference type="PROSITE" id="PS51755"/>
    </source>
</evidence>
<accession>A0A1I1WTY5</accession>
<name>A0A1I1WTY5_9RHOB</name>
<dbReference type="RefSeq" id="WP_093923071.1">
    <property type="nucleotide sequence ID" value="NZ_FOMW01000004.1"/>
</dbReference>
<dbReference type="Gene3D" id="3.40.50.2300">
    <property type="match status" value="1"/>
</dbReference>
<dbReference type="PANTHER" id="PTHR48111:SF36">
    <property type="entry name" value="TRANSCRIPTIONAL REGULATORY PROTEIN CUTR"/>
    <property type="match status" value="1"/>
</dbReference>
<dbReference type="GO" id="GO:0000976">
    <property type="term" value="F:transcription cis-regulatory region binding"/>
    <property type="evidence" value="ECO:0007669"/>
    <property type="project" value="TreeGrafter"/>
</dbReference>
<dbReference type="GO" id="GO:0006355">
    <property type="term" value="P:regulation of DNA-templated transcription"/>
    <property type="evidence" value="ECO:0007669"/>
    <property type="project" value="InterPro"/>
</dbReference>
<dbReference type="GO" id="GO:0032993">
    <property type="term" value="C:protein-DNA complex"/>
    <property type="evidence" value="ECO:0007669"/>
    <property type="project" value="TreeGrafter"/>
</dbReference>
<dbReference type="InterPro" id="IPR001867">
    <property type="entry name" value="OmpR/PhoB-type_DNA-bd"/>
</dbReference>
<keyword evidence="1 3" id="KW-0238">DNA-binding</keyword>
<dbReference type="GO" id="GO:0005829">
    <property type="term" value="C:cytosol"/>
    <property type="evidence" value="ECO:0007669"/>
    <property type="project" value="TreeGrafter"/>
</dbReference>
<feature type="modified residue" description="4-aspartylphosphate" evidence="2">
    <location>
        <position position="51"/>
    </location>
</feature>
<organism evidence="6 7">
    <name type="scientific">Sulfitobacter brevis</name>
    <dbReference type="NCBI Taxonomy" id="74348"/>
    <lineage>
        <taxon>Bacteria</taxon>
        <taxon>Pseudomonadati</taxon>
        <taxon>Pseudomonadota</taxon>
        <taxon>Alphaproteobacteria</taxon>
        <taxon>Rhodobacterales</taxon>
        <taxon>Roseobacteraceae</taxon>
        <taxon>Sulfitobacter</taxon>
    </lineage>
</organism>
<evidence type="ECO:0000313" key="7">
    <source>
        <dbReference type="Proteomes" id="UP000198977"/>
    </source>
</evidence>
<dbReference type="Proteomes" id="UP000198977">
    <property type="component" value="Unassembled WGS sequence"/>
</dbReference>
<dbReference type="Gene3D" id="1.10.10.10">
    <property type="entry name" value="Winged helix-like DNA-binding domain superfamily/Winged helix DNA-binding domain"/>
    <property type="match status" value="1"/>
</dbReference>
<keyword evidence="2" id="KW-0597">Phosphoprotein</keyword>
<dbReference type="EMBL" id="FOMW01000004">
    <property type="protein sequence ID" value="SFD98586.1"/>
    <property type="molecule type" value="Genomic_DNA"/>
</dbReference>
<dbReference type="SUPFAM" id="SSF52172">
    <property type="entry name" value="CheY-like"/>
    <property type="match status" value="1"/>
</dbReference>
<gene>
    <name evidence="6" type="ORF">SAMN04488523_104141</name>
</gene>
<dbReference type="InterPro" id="IPR036388">
    <property type="entry name" value="WH-like_DNA-bd_sf"/>
</dbReference>
<evidence type="ECO:0000256" key="2">
    <source>
        <dbReference type="PROSITE-ProRule" id="PRU00169"/>
    </source>
</evidence>
<proteinExistence type="predicted"/>
<dbReference type="PROSITE" id="PS50110">
    <property type="entry name" value="RESPONSE_REGULATORY"/>
    <property type="match status" value="1"/>
</dbReference>
<dbReference type="SMART" id="SM00862">
    <property type="entry name" value="Trans_reg_C"/>
    <property type="match status" value="1"/>
</dbReference>
<dbReference type="Gene3D" id="6.10.250.690">
    <property type="match status" value="1"/>
</dbReference>
<evidence type="ECO:0000256" key="3">
    <source>
        <dbReference type="PROSITE-ProRule" id="PRU01091"/>
    </source>
</evidence>
<evidence type="ECO:0000259" key="4">
    <source>
        <dbReference type="PROSITE" id="PS50110"/>
    </source>
</evidence>
<dbReference type="PANTHER" id="PTHR48111">
    <property type="entry name" value="REGULATOR OF RPOS"/>
    <property type="match status" value="1"/>
</dbReference>
<keyword evidence="7" id="KW-1185">Reference proteome</keyword>